<feature type="domain" description="LysM" evidence="1">
    <location>
        <begin position="152"/>
        <end position="194"/>
    </location>
</feature>
<dbReference type="SMART" id="SM00257">
    <property type="entry name" value="LysM"/>
    <property type="match status" value="1"/>
</dbReference>
<organism evidence="2 3">
    <name type="scientific">Burkholderia ubonensis</name>
    <dbReference type="NCBI Taxonomy" id="101571"/>
    <lineage>
        <taxon>Bacteria</taxon>
        <taxon>Pseudomonadati</taxon>
        <taxon>Pseudomonadota</taxon>
        <taxon>Betaproteobacteria</taxon>
        <taxon>Burkholderiales</taxon>
        <taxon>Burkholderiaceae</taxon>
        <taxon>Burkholderia</taxon>
        <taxon>Burkholderia cepacia complex</taxon>
    </lineage>
</organism>
<dbReference type="RefSeq" id="WP_059636272.1">
    <property type="nucleotide sequence ID" value="NZ_LOTK01000004.1"/>
</dbReference>
<dbReference type="Pfam" id="PF01476">
    <property type="entry name" value="LysM"/>
    <property type="match status" value="1"/>
</dbReference>
<evidence type="ECO:0000259" key="1">
    <source>
        <dbReference type="SMART" id="SM00257"/>
    </source>
</evidence>
<proteinExistence type="predicted"/>
<gene>
    <name evidence="2" type="ORF">WI38_25445</name>
</gene>
<sequence>MATQTPHKTKFEKWQVGIDRAESDAKWNAWDCEIQIAVSEYNRHLSGTAGYKPLDWHLVKAMIWVETGAESDKWVSNPIQIGNPGDPGLNALLNGREGGELIVPPAWKEKLTIGAAITMPSHNIRAGIGYLLMRMANYSIKSVPDTDATVYEVTVQAGDSIYKIARDNGSTIESIRLLNPTVGVLRPGQVVKYRKAAMKKAIVGWKAVTTSSIAAYYNVGDPMYAKKLDYALTVIGKGEAAICPQ</sequence>
<reference evidence="2 3" key="1">
    <citation type="submission" date="2015-11" db="EMBL/GenBank/DDBJ databases">
        <title>Expanding the genomic diversity of Burkholderia species for the development of highly accurate diagnostics.</title>
        <authorList>
            <person name="Sahl J."/>
            <person name="Keim P."/>
            <person name="Wagner D."/>
        </authorList>
    </citation>
    <scope>NUCLEOTIDE SEQUENCE [LARGE SCALE GENOMIC DNA]</scope>
    <source>
        <strain evidence="2 3">RF32-BP4</strain>
    </source>
</reference>
<dbReference type="SUPFAM" id="SSF54106">
    <property type="entry name" value="LysM domain"/>
    <property type="match status" value="1"/>
</dbReference>
<dbReference type="AlphaFoldDB" id="A0A102PCL2"/>
<dbReference type="InterPro" id="IPR018392">
    <property type="entry name" value="LysM"/>
</dbReference>
<evidence type="ECO:0000313" key="3">
    <source>
        <dbReference type="Proteomes" id="UP000065521"/>
    </source>
</evidence>
<dbReference type="EMBL" id="LOTN01000053">
    <property type="protein sequence ID" value="KUZ85139.1"/>
    <property type="molecule type" value="Genomic_DNA"/>
</dbReference>
<comment type="caution">
    <text evidence="2">The sequence shown here is derived from an EMBL/GenBank/DDBJ whole genome shotgun (WGS) entry which is preliminary data.</text>
</comment>
<protein>
    <submittedName>
        <fullName evidence="2">Peptidoglycan-binding protein</fullName>
    </submittedName>
</protein>
<evidence type="ECO:0000313" key="2">
    <source>
        <dbReference type="EMBL" id="KUZ85139.1"/>
    </source>
</evidence>
<dbReference type="InterPro" id="IPR036779">
    <property type="entry name" value="LysM_dom_sf"/>
</dbReference>
<dbReference type="CDD" id="cd00118">
    <property type="entry name" value="LysM"/>
    <property type="match status" value="1"/>
</dbReference>
<dbReference type="Proteomes" id="UP000065521">
    <property type="component" value="Unassembled WGS sequence"/>
</dbReference>
<accession>A0A102PCL2</accession>
<name>A0A102PCL2_9BURK</name>
<dbReference type="Gene3D" id="3.10.350.10">
    <property type="entry name" value="LysM domain"/>
    <property type="match status" value="1"/>
</dbReference>